<dbReference type="EMBL" id="CP089291">
    <property type="protein sequence ID" value="UOF89956.1"/>
    <property type="molecule type" value="Genomic_DNA"/>
</dbReference>
<dbReference type="Proteomes" id="UP000830167">
    <property type="component" value="Chromosome"/>
</dbReference>
<evidence type="ECO:0000256" key="3">
    <source>
        <dbReference type="ARBA" id="ARBA00022989"/>
    </source>
</evidence>
<gene>
    <name evidence="7" type="ORF">LSG31_19135</name>
</gene>
<keyword evidence="2 5" id="KW-0812">Transmembrane</keyword>
<proteinExistence type="predicted"/>
<evidence type="ECO:0000313" key="8">
    <source>
        <dbReference type="Proteomes" id="UP000830167"/>
    </source>
</evidence>
<name>A0ABY4CKG9_9BACL</name>
<protein>
    <submittedName>
        <fullName evidence="7">NfeD family protein</fullName>
    </submittedName>
</protein>
<evidence type="ECO:0000313" key="7">
    <source>
        <dbReference type="EMBL" id="UOF89956.1"/>
    </source>
</evidence>
<reference evidence="7" key="1">
    <citation type="submission" date="2021-12" db="EMBL/GenBank/DDBJ databases">
        <title>Alicyclobacillaceae gen. nov., sp. nov., isolated from chalcocite enrichment system.</title>
        <authorList>
            <person name="Jiang Z."/>
        </authorList>
    </citation>
    <scope>NUCLEOTIDE SEQUENCE</scope>
    <source>
        <strain evidence="7">MYW30-H2</strain>
    </source>
</reference>
<keyword evidence="3 5" id="KW-1133">Transmembrane helix</keyword>
<feature type="transmembrane region" description="Helical" evidence="5">
    <location>
        <begin position="44"/>
        <end position="66"/>
    </location>
</feature>
<dbReference type="RefSeq" id="WP_347436651.1">
    <property type="nucleotide sequence ID" value="NZ_CP089291.1"/>
</dbReference>
<keyword evidence="8" id="KW-1185">Reference proteome</keyword>
<dbReference type="InterPro" id="IPR052165">
    <property type="entry name" value="Membrane_assoc_protease"/>
</dbReference>
<dbReference type="SUPFAM" id="SSF141322">
    <property type="entry name" value="NfeD domain-like"/>
    <property type="match status" value="1"/>
</dbReference>
<keyword evidence="4 5" id="KW-0472">Membrane</keyword>
<comment type="subcellular location">
    <subcellularLocation>
        <location evidence="1">Membrane</location>
        <topology evidence="1">Multi-pass membrane protein</topology>
    </subcellularLocation>
</comment>
<feature type="domain" description="NfeD-like C-terminal" evidence="6">
    <location>
        <begin position="85"/>
        <end position="141"/>
    </location>
</feature>
<evidence type="ECO:0000259" key="6">
    <source>
        <dbReference type="Pfam" id="PF01957"/>
    </source>
</evidence>
<accession>A0ABY4CKG9</accession>
<sequence>MWMIWLSLSGLFVLLEMHLGTFYMLLLSIAGVCSMFSSLFTGSILIQTVLFCIIAFLEYVFLLPYIRKWRIFSNNEQEAVAITPQDLVNKTGFVVRDILPGSGGLVKIDSELWTAMAEESIPAGSKVIVESVHVTKVIVKPSIE</sequence>
<dbReference type="Gene3D" id="2.40.50.140">
    <property type="entry name" value="Nucleic acid-binding proteins"/>
    <property type="match status" value="1"/>
</dbReference>
<dbReference type="InterPro" id="IPR012340">
    <property type="entry name" value="NA-bd_OB-fold"/>
</dbReference>
<dbReference type="Pfam" id="PF01957">
    <property type="entry name" value="NfeD"/>
    <property type="match status" value="1"/>
</dbReference>
<dbReference type="PANTHER" id="PTHR33507:SF3">
    <property type="entry name" value="INNER MEMBRANE PROTEIN YBBJ"/>
    <property type="match status" value="1"/>
</dbReference>
<evidence type="ECO:0000256" key="1">
    <source>
        <dbReference type="ARBA" id="ARBA00004141"/>
    </source>
</evidence>
<dbReference type="PANTHER" id="PTHR33507">
    <property type="entry name" value="INNER MEMBRANE PROTEIN YBBJ"/>
    <property type="match status" value="1"/>
</dbReference>
<dbReference type="InterPro" id="IPR002810">
    <property type="entry name" value="NfeD-like_C"/>
</dbReference>
<organism evidence="7 8">
    <name type="scientific">Fodinisporobacter ferrooxydans</name>
    <dbReference type="NCBI Taxonomy" id="2901836"/>
    <lineage>
        <taxon>Bacteria</taxon>
        <taxon>Bacillati</taxon>
        <taxon>Bacillota</taxon>
        <taxon>Bacilli</taxon>
        <taxon>Bacillales</taxon>
        <taxon>Alicyclobacillaceae</taxon>
        <taxon>Fodinisporobacter</taxon>
    </lineage>
</organism>
<evidence type="ECO:0000256" key="5">
    <source>
        <dbReference type="SAM" id="Phobius"/>
    </source>
</evidence>
<evidence type="ECO:0000256" key="4">
    <source>
        <dbReference type="ARBA" id="ARBA00023136"/>
    </source>
</evidence>
<evidence type="ECO:0000256" key="2">
    <source>
        <dbReference type="ARBA" id="ARBA00022692"/>
    </source>
</evidence>